<organism evidence="2 3">
    <name type="scientific">Ampelomyces quisqualis</name>
    <name type="common">Powdery mildew agent</name>
    <dbReference type="NCBI Taxonomy" id="50730"/>
    <lineage>
        <taxon>Eukaryota</taxon>
        <taxon>Fungi</taxon>
        <taxon>Dikarya</taxon>
        <taxon>Ascomycota</taxon>
        <taxon>Pezizomycotina</taxon>
        <taxon>Dothideomycetes</taxon>
        <taxon>Pleosporomycetidae</taxon>
        <taxon>Pleosporales</taxon>
        <taxon>Pleosporineae</taxon>
        <taxon>Phaeosphaeriaceae</taxon>
        <taxon>Ampelomyces</taxon>
    </lineage>
</organism>
<feature type="transmembrane region" description="Helical" evidence="1">
    <location>
        <begin position="93"/>
        <end position="113"/>
    </location>
</feature>
<dbReference type="Proteomes" id="UP000800096">
    <property type="component" value="Unassembled WGS sequence"/>
</dbReference>
<keyword evidence="1" id="KW-0812">Transmembrane</keyword>
<dbReference type="AlphaFoldDB" id="A0A6A5QAQ3"/>
<dbReference type="EMBL" id="ML979142">
    <property type="protein sequence ID" value="KAF1911898.1"/>
    <property type="molecule type" value="Genomic_DNA"/>
</dbReference>
<sequence>MPRASLRDPRSSRHREHGRHVFMHAEPHSCHSIILCSHESTWDHHGSGMMSTWALCLVAAQLRHCARQSYVLSRQPFIGPLATATKLFLLRLFLTRLICLPCLFSIISVVLPVTCACTLSHNTRVPVLADYFFHPSNNEVEIPLAMARLTLLSTTDHVQRSMFLFGRFGSSNEGRCSLSEAAVA</sequence>
<protein>
    <submittedName>
        <fullName evidence="2">Uncharacterized protein</fullName>
    </submittedName>
</protein>
<keyword evidence="1" id="KW-1133">Transmembrane helix</keyword>
<keyword evidence="1" id="KW-0472">Membrane</keyword>
<name>A0A6A5QAQ3_AMPQU</name>
<evidence type="ECO:0000256" key="1">
    <source>
        <dbReference type="SAM" id="Phobius"/>
    </source>
</evidence>
<accession>A0A6A5QAQ3</accession>
<evidence type="ECO:0000313" key="3">
    <source>
        <dbReference type="Proteomes" id="UP000800096"/>
    </source>
</evidence>
<gene>
    <name evidence="2" type="ORF">BDU57DRAFT_91291</name>
</gene>
<proteinExistence type="predicted"/>
<keyword evidence="3" id="KW-1185">Reference proteome</keyword>
<evidence type="ECO:0000313" key="2">
    <source>
        <dbReference type="EMBL" id="KAF1911898.1"/>
    </source>
</evidence>
<reference evidence="2" key="1">
    <citation type="journal article" date="2020" name="Stud. Mycol.">
        <title>101 Dothideomycetes genomes: a test case for predicting lifestyles and emergence of pathogens.</title>
        <authorList>
            <person name="Haridas S."/>
            <person name="Albert R."/>
            <person name="Binder M."/>
            <person name="Bloem J."/>
            <person name="Labutti K."/>
            <person name="Salamov A."/>
            <person name="Andreopoulos B."/>
            <person name="Baker S."/>
            <person name="Barry K."/>
            <person name="Bills G."/>
            <person name="Bluhm B."/>
            <person name="Cannon C."/>
            <person name="Castanera R."/>
            <person name="Culley D."/>
            <person name="Daum C."/>
            <person name="Ezra D."/>
            <person name="Gonzalez J."/>
            <person name="Henrissat B."/>
            <person name="Kuo A."/>
            <person name="Liang C."/>
            <person name="Lipzen A."/>
            <person name="Lutzoni F."/>
            <person name="Magnuson J."/>
            <person name="Mondo S."/>
            <person name="Nolan M."/>
            <person name="Ohm R."/>
            <person name="Pangilinan J."/>
            <person name="Park H.-J."/>
            <person name="Ramirez L."/>
            <person name="Alfaro M."/>
            <person name="Sun H."/>
            <person name="Tritt A."/>
            <person name="Yoshinaga Y."/>
            <person name="Zwiers L.-H."/>
            <person name="Turgeon B."/>
            <person name="Goodwin S."/>
            <person name="Spatafora J."/>
            <person name="Crous P."/>
            <person name="Grigoriev I."/>
        </authorList>
    </citation>
    <scope>NUCLEOTIDE SEQUENCE</scope>
    <source>
        <strain evidence="2">HMLAC05119</strain>
    </source>
</reference>